<accession>A0A158EH05</accession>
<feature type="domain" description="CHAT" evidence="2">
    <location>
        <begin position="233"/>
        <end position="556"/>
    </location>
</feature>
<protein>
    <submittedName>
        <fullName evidence="3">CHAT domain protein</fullName>
    </submittedName>
</protein>
<evidence type="ECO:0000313" key="3">
    <source>
        <dbReference type="EMBL" id="SAL05177.1"/>
    </source>
</evidence>
<feature type="compositionally biased region" description="Basic and acidic residues" evidence="1">
    <location>
        <begin position="253"/>
        <end position="267"/>
    </location>
</feature>
<reference evidence="3" key="1">
    <citation type="submission" date="2016-01" db="EMBL/GenBank/DDBJ databases">
        <authorList>
            <person name="Peeters C."/>
        </authorList>
    </citation>
    <scope>NUCLEOTIDE SEQUENCE</scope>
    <source>
        <strain evidence="3">LMG 29321</strain>
    </source>
</reference>
<evidence type="ECO:0000256" key="1">
    <source>
        <dbReference type="SAM" id="MobiDB-lite"/>
    </source>
</evidence>
<gene>
    <name evidence="3" type="ORF">AWB78_07341</name>
</gene>
<dbReference type="InterPro" id="IPR024983">
    <property type="entry name" value="CHAT_dom"/>
</dbReference>
<dbReference type="OrthoDB" id="8645740at2"/>
<keyword evidence="4" id="KW-1185">Reference proteome</keyword>
<feature type="region of interest" description="Disordered" evidence="1">
    <location>
        <begin position="253"/>
        <end position="275"/>
    </location>
</feature>
<dbReference type="RefSeq" id="WP_062611484.1">
    <property type="nucleotide sequence ID" value="NZ_FCOX02000075.1"/>
</dbReference>
<evidence type="ECO:0000259" key="2">
    <source>
        <dbReference type="Pfam" id="PF12770"/>
    </source>
</evidence>
<organism evidence="3 4">
    <name type="scientific">Caballeronia calidae</name>
    <dbReference type="NCBI Taxonomy" id="1777139"/>
    <lineage>
        <taxon>Bacteria</taxon>
        <taxon>Pseudomonadati</taxon>
        <taxon>Pseudomonadota</taxon>
        <taxon>Betaproteobacteria</taxon>
        <taxon>Burkholderiales</taxon>
        <taxon>Burkholderiaceae</taxon>
        <taxon>Caballeronia</taxon>
    </lineage>
</organism>
<dbReference type="EMBL" id="FCOX02000075">
    <property type="protein sequence ID" value="SAL05177.1"/>
    <property type="molecule type" value="Genomic_DNA"/>
</dbReference>
<proteinExistence type="predicted"/>
<dbReference type="AlphaFoldDB" id="A0A158EH05"/>
<sequence>MADVPTTGPLIMIVASKTVDLMMKQQFIAVESKAASYPEMKHFLEGRHFTSVTNVEAAKRLVDAGKNPALIVLDASVLQSTTPSALDGTPAIDLMDWLEKMNYTMPVLVVASRSLENVDRKVLMRKVKTSLWLLGASEADLARFARTLAGLAPPSSTQIDSTQRITIMVGRTSARYSVGNGRYDFLASGDIPYLLRTGLDPMISNIEKISPFRATSGSHSVKDEWFETARQNGQRLYDVLIKDTVGPHLHKLLENPHTRGETNEKAKTARSRKKKGHPLDLRFEILLGSTDYLRLFQLPFEFVNHSDFDGVLCSHIPMARRIRLTGDDGENTTEITVRPPWKKTVKILFVRADASGDARLMSDTSYEGTEAYSFGKLNGFEKELDMLNELNLPGTKRIAEIHPLGNGANTSGNSLKQELEIELKKKPGYDILHFCGHSCTPAPDGPTQLIFPRLDGSPEPVSIREIARLMHAGGCRFLVLSSCDGASVTSAIEIMRLGAYGMLGFRWVVTEETCVKFFGHFYKSFLRERHTLSESYQFACEQLRSVSQAEPAWASAVAVIRD</sequence>
<name>A0A158EH05_9BURK</name>
<evidence type="ECO:0000313" key="4">
    <source>
        <dbReference type="Proteomes" id="UP000071859"/>
    </source>
</evidence>
<dbReference type="Pfam" id="PF12770">
    <property type="entry name" value="CHAT"/>
    <property type="match status" value="1"/>
</dbReference>
<dbReference type="Proteomes" id="UP000071859">
    <property type="component" value="Unassembled WGS sequence"/>
</dbReference>
<comment type="caution">
    <text evidence="3">The sequence shown here is derived from an EMBL/GenBank/DDBJ whole genome shotgun (WGS) entry which is preliminary data.</text>
</comment>